<evidence type="ECO:0000313" key="2">
    <source>
        <dbReference type="Proteomes" id="UP000027778"/>
    </source>
</evidence>
<dbReference type="AlphaFoldDB" id="A0A073KAK4"/>
<reference evidence="1 2" key="1">
    <citation type="submission" date="2014-06" db="EMBL/GenBank/DDBJ databases">
        <title>Draft genome sequence of Bacillus gaemokensis JCM 15801 (MCCC 1A00707).</title>
        <authorList>
            <person name="Lai Q."/>
            <person name="Liu Y."/>
            <person name="Shao Z."/>
        </authorList>
    </citation>
    <scope>NUCLEOTIDE SEQUENCE [LARGE SCALE GENOMIC DNA]</scope>
    <source>
        <strain evidence="1 2">JCM 15801</strain>
    </source>
</reference>
<dbReference type="OrthoDB" id="2923661at2"/>
<dbReference type="EMBL" id="JOTM01000015">
    <property type="protein sequence ID" value="KEK23457.1"/>
    <property type="molecule type" value="Genomic_DNA"/>
</dbReference>
<accession>A0A073KAK4</accession>
<comment type="caution">
    <text evidence="1">The sequence shown here is derived from an EMBL/GenBank/DDBJ whole genome shotgun (WGS) entry which is preliminary data.</text>
</comment>
<dbReference type="RefSeq" id="WP_033675449.1">
    <property type="nucleotide sequence ID" value="NZ_JOTM01000015.1"/>
</dbReference>
<keyword evidence="2" id="KW-1185">Reference proteome</keyword>
<sequence length="124" mass="14001">MSRFTNFSKFAFATLIGIGSLGVFSQSEGVKADSLDRTSQNTVQFIPSSTITNTFEQRTTIVPESKVIQNHYVKYSKTHYQVKESIPKEIYYSSEGFKGYVQVTTIIDIGDHFLTFYSGTVIRC</sequence>
<organism evidence="1 2">
    <name type="scientific">Bacillus gaemokensis</name>
    <dbReference type="NCBI Taxonomy" id="574375"/>
    <lineage>
        <taxon>Bacteria</taxon>
        <taxon>Bacillati</taxon>
        <taxon>Bacillota</taxon>
        <taxon>Bacilli</taxon>
        <taxon>Bacillales</taxon>
        <taxon>Bacillaceae</taxon>
        <taxon>Bacillus</taxon>
        <taxon>Bacillus cereus group</taxon>
    </lineage>
</organism>
<gene>
    <name evidence="1" type="ORF">BAGA_08100</name>
</gene>
<dbReference type="Proteomes" id="UP000027778">
    <property type="component" value="Unassembled WGS sequence"/>
</dbReference>
<protein>
    <submittedName>
        <fullName evidence="1">Uncharacterized protein</fullName>
    </submittedName>
</protein>
<proteinExistence type="predicted"/>
<name>A0A073KAK4_9BACI</name>
<evidence type="ECO:0000313" key="1">
    <source>
        <dbReference type="EMBL" id="KEK23457.1"/>
    </source>
</evidence>